<evidence type="ECO:0000259" key="8">
    <source>
        <dbReference type="Pfam" id="PF00857"/>
    </source>
</evidence>
<evidence type="ECO:0000256" key="4">
    <source>
        <dbReference type="ARBA" id="ARBA00022801"/>
    </source>
</evidence>
<dbReference type="GO" id="GO:0008936">
    <property type="term" value="F:nicotinamidase activity"/>
    <property type="evidence" value="ECO:0007669"/>
    <property type="project" value="UniProtKB-EC"/>
</dbReference>
<gene>
    <name evidence="9" type="ORF">JI62_09620</name>
</gene>
<dbReference type="GO" id="GO:0046872">
    <property type="term" value="F:metal ion binding"/>
    <property type="evidence" value="ECO:0007669"/>
    <property type="project" value="UniProtKB-KW"/>
</dbReference>
<evidence type="ECO:0000313" key="10">
    <source>
        <dbReference type="Proteomes" id="UP000197334"/>
    </source>
</evidence>
<keyword evidence="3" id="KW-0479">Metal-binding</keyword>
<evidence type="ECO:0000256" key="3">
    <source>
        <dbReference type="ARBA" id="ARBA00022723"/>
    </source>
</evidence>
<evidence type="ECO:0000256" key="2">
    <source>
        <dbReference type="ARBA" id="ARBA00022642"/>
    </source>
</evidence>
<dbReference type="Gene3D" id="3.40.50.850">
    <property type="entry name" value="Isochorismatase-like"/>
    <property type="match status" value="1"/>
</dbReference>
<dbReference type="InterPro" id="IPR036380">
    <property type="entry name" value="Isochorismatase-like_sf"/>
</dbReference>
<dbReference type="OrthoDB" id="9791276at2"/>
<proteinExistence type="inferred from homology"/>
<name>A0A246S0N3_9GAMM</name>
<protein>
    <recommendedName>
        <fullName evidence="6">nicotinamidase</fullName>
        <ecNumber evidence="6">3.5.1.19</ecNumber>
    </recommendedName>
    <alternativeName>
        <fullName evidence="7">Nicotinamide deamidase</fullName>
    </alternativeName>
</protein>
<feature type="domain" description="Isochorismatase-like" evidence="8">
    <location>
        <begin position="12"/>
        <end position="188"/>
    </location>
</feature>
<dbReference type="PANTHER" id="PTHR11080">
    <property type="entry name" value="PYRAZINAMIDASE/NICOTINAMIDASE"/>
    <property type="match status" value="1"/>
</dbReference>
<keyword evidence="10" id="KW-1185">Reference proteome</keyword>
<dbReference type="SUPFAM" id="SSF52499">
    <property type="entry name" value="Isochorismatase-like hydrolases"/>
    <property type="match status" value="1"/>
</dbReference>
<comment type="caution">
    <text evidence="9">The sequence shown here is derived from an EMBL/GenBank/DDBJ whole genome shotgun (WGS) entry which is preliminary data.</text>
</comment>
<dbReference type="InterPro" id="IPR000868">
    <property type="entry name" value="Isochorismatase-like_dom"/>
</dbReference>
<dbReference type="RefSeq" id="WP_088699968.1">
    <property type="nucleotide sequence ID" value="NZ_JPUA01000026.1"/>
</dbReference>
<sequence>MGAAETLCSQDAVIAVDVQNDFCPGGALGIEGGDAVVPVLNDWLARAARQGALTIASRDWHPVAHCSFVAQGGPWPEHCLQDTKGASFHPDLQLPPDAVRVSKGTAFDRDAYSAFDGTGLQNFLESRGIKRVWIGGLACDVCVKATVLDACKFGFETHLIANATRAVNPTQLGAVTDEMRKAGAIIEDNA</sequence>
<evidence type="ECO:0000256" key="6">
    <source>
        <dbReference type="ARBA" id="ARBA00039017"/>
    </source>
</evidence>
<dbReference type="AlphaFoldDB" id="A0A246S0N3"/>
<evidence type="ECO:0000256" key="7">
    <source>
        <dbReference type="ARBA" id="ARBA00043224"/>
    </source>
</evidence>
<keyword evidence="4" id="KW-0378">Hydrolase</keyword>
<dbReference type="EMBL" id="JPUA01000026">
    <property type="protein sequence ID" value="OWV29979.1"/>
    <property type="molecule type" value="Genomic_DNA"/>
</dbReference>
<dbReference type="Proteomes" id="UP000197334">
    <property type="component" value="Unassembled WGS sequence"/>
</dbReference>
<evidence type="ECO:0000256" key="5">
    <source>
        <dbReference type="ARBA" id="ARBA00037900"/>
    </source>
</evidence>
<accession>A0A246S0N3</accession>
<keyword evidence="2" id="KW-0662">Pyridine nucleotide biosynthesis</keyword>
<dbReference type="InterPro" id="IPR052347">
    <property type="entry name" value="Isochorismatase_Nicotinamidase"/>
</dbReference>
<dbReference type="Pfam" id="PF00857">
    <property type="entry name" value="Isochorismatase"/>
    <property type="match status" value="1"/>
</dbReference>
<dbReference type="EC" id="3.5.1.19" evidence="6"/>
<comment type="pathway">
    <text evidence="5">Cofactor biosynthesis; nicotinate biosynthesis; nicotinate from nicotinamide: step 1/1.</text>
</comment>
<evidence type="ECO:0000256" key="1">
    <source>
        <dbReference type="ARBA" id="ARBA00006336"/>
    </source>
</evidence>
<organism evidence="9 10">
    <name type="scientific">Halomonas campaniensis</name>
    <dbReference type="NCBI Taxonomy" id="213554"/>
    <lineage>
        <taxon>Bacteria</taxon>
        <taxon>Pseudomonadati</taxon>
        <taxon>Pseudomonadota</taxon>
        <taxon>Gammaproteobacteria</taxon>
        <taxon>Oceanospirillales</taxon>
        <taxon>Halomonadaceae</taxon>
        <taxon>Halomonas</taxon>
    </lineage>
</organism>
<comment type="similarity">
    <text evidence="1">Belongs to the isochorismatase family.</text>
</comment>
<dbReference type="PANTHER" id="PTHR11080:SF2">
    <property type="entry name" value="LD05707P"/>
    <property type="match status" value="1"/>
</dbReference>
<reference evidence="9 10" key="1">
    <citation type="submission" date="2014-08" db="EMBL/GenBank/DDBJ databases">
        <title>Draft genome sequence of a novel L-asparaginase producing marine bacterium, Halomonas campaniensis.</title>
        <authorList>
            <person name="Sundarakrishnan B."/>
            <person name="Moushumi Priya A."/>
            <person name="Raman G."/>
            <person name="Sakthivel N."/>
            <person name="Park S."/>
            <person name="Jayachandran S."/>
        </authorList>
    </citation>
    <scope>NUCLEOTIDE SEQUENCE [LARGE SCALE GENOMIC DNA]</scope>
    <source>
        <strain evidence="9 10">SK03</strain>
    </source>
</reference>
<dbReference type="GO" id="GO:0019363">
    <property type="term" value="P:pyridine nucleotide biosynthetic process"/>
    <property type="evidence" value="ECO:0007669"/>
    <property type="project" value="UniProtKB-KW"/>
</dbReference>
<evidence type="ECO:0000313" key="9">
    <source>
        <dbReference type="EMBL" id="OWV29979.1"/>
    </source>
</evidence>